<dbReference type="EMBL" id="KL367601">
    <property type="protein sequence ID" value="KFD62152.1"/>
    <property type="molecule type" value="Genomic_DNA"/>
</dbReference>
<name>A0A085MY56_9BILA</name>
<protein>
    <submittedName>
        <fullName evidence="1">Uncharacterized protein</fullName>
    </submittedName>
</protein>
<reference evidence="1" key="1">
    <citation type="journal article" date="2014" name="Nat. Genet.">
        <title>Genome and transcriptome of the porcine whipworm Trichuris suis.</title>
        <authorList>
            <person name="Jex A.R."/>
            <person name="Nejsum P."/>
            <person name="Schwarz E.M."/>
            <person name="Hu L."/>
            <person name="Young N.D."/>
            <person name="Hall R.S."/>
            <person name="Korhonen P.K."/>
            <person name="Liao S."/>
            <person name="Thamsborg S."/>
            <person name="Xia J."/>
            <person name="Xu P."/>
            <person name="Wang S."/>
            <person name="Scheerlinck J.P."/>
            <person name="Hofmann A."/>
            <person name="Sternberg P.W."/>
            <person name="Wang J."/>
            <person name="Gasser R.B."/>
        </authorList>
    </citation>
    <scope>NUCLEOTIDE SEQUENCE [LARGE SCALE GENOMIC DNA]</scope>
    <source>
        <strain evidence="1">DCEP-RM93F</strain>
    </source>
</reference>
<dbReference type="Proteomes" id="UP000030758">
    <property type="component" value="Unassembled WGS sequence"/>
</dbReference>
<gene>
    <name evidence="1" type="ORF">M514_25637</name>
</gene>
<organism evidence="1">
    <name type="scientific">Trichuris suis</name>
    <name type="common">pig whipworm</name>
    <dbReference type="NCBI Taxonomy" id="68888"/>
    <lineage>
        <taxon>Eukaryota</taxon>
        <taxon>Metazoa</taxon>
        <taxon>Ecdysozoa</taxon>
        <taxon>Nematoda</taxon>
        <taxon>Enoplea</taxon>
        <taxon>Dorylaimia</taxon>
        <taxon>Trichinellida</taxon>
        <taxon>Trichuridae</taxon>
        <taxon>Trichuris</taxon>
    </lineage>
</organism>
<proteinExistence type="predicted"/>
<dbReference type="AlphaFoldDB" id="A0A085MY56"/>
<accession>A0A085MY56</accession>
<evidence type="ECO:0000313" key="1">
    <source>
        <dbReference type="EMBL" id="KFD62152.1"/>
    </source>
</evidence>
<sequence>MTFNAVLKFHVVFLTETVNDSKLRRNLLSLTTEHVGLQKLRGTVCWVTVDRLTIAEVDVSVCPPLKRRVIPLCFVLMDTCARQCVCVHELQSLVHCLHTGVTEVVVRSWRIESRNRIDSSRRRIPFATVAGDGSYNEELDLRWSVIACTG</sequence>